<protein>
    <recommendedName>
        <fullName evidence="4">Desiccation-related protein PCC13-62-like</fullName>
    </recommendedName>
</protein>
<keyword evidence="3" id="KW-1185">Reference proteome</keyword>
<dbReference type="PANTHER" id="PTHR31694:SF26">
    <property type="entry name" value="OS05G0151100 PROTEIN"/>
    <property type="match status" value="1"/>
</dbReference>
<feature type="chain" id="PRO_5029745335" description="Desiccation-related protein PCC13-62-like" evidence="1">
    <location>
        <begin position="18"/>
        <end position="164"/>
    </location>
</feature>
<accession>A0A7J9B1T0</accession>
<dbReference type="Proteomes" id="UP000593574">
    <property type="component" value="Unassembled WGS sequence"/>
</dbReference>
<proteinExistence type="predicted"/>
<sequence length="164" mass="18297">MFFEVIWLVAGLLGVEAGQDAVLRTMLYEKGEEKVDPYGITVFEFTNMISRLRNELGKCGVKDKGLIVPLKHGAESRTTSNVLSAGPDSLSYSRTPKEIMRIMYGTGDEHRPGGFFSKGANGRITREYLNNDSLRMFDELTHILSNLVLVEAQKHEETTLVING</sequence>
<keyword evidence="1" id="KW-0732">Signal</keyword>
<organism evidence="2 3">
    <name type="scientific">Gossypium laxum</name>
    <dbReference type="NCBI Taxonomy" id="34288"/>
    <lineage>
        <taxon>Eukaryota</taxon>
        <taxon>Viridiplantae</taxon>
        <taxon>Streptophyta</taxon>
        <taxon>Embryophyta</taxon>
        <taxon>Tracheophyta</taxon>
        <taxon>Spermatophyta</taxon>
        <taxon>Magnoliopsida</taxon>
        <taxon>eudicotyledons</taxon>
        <taxon>Gunneridae</taxon>
        <taxon>Pentapetalae</taxon>
        <taxon>rosids</taxon>
        <taxon>malvids</taxon>
        <taxon>Malvales</taxon>
        <taxon>Malvaceae</taxon>
        <taxon>Malvoideae</taxon>
        <taxon>Gossypium</taxon>
    </lineage>
</organism>
<name>A0A7J9B1T0_9ROSI</name>
<evidence type="ECO:0008006" key="4">
    <source>
        <dbReference type="Google" id="ProtNLM"/>
    </source>
</evidence>
<reference evidence="2 3" key="1">
    <citation type="journal article" date="2019" name="Genome Biol. Evol.">
        <title>Insights into the evolution of the New World diploid cottons (Gossypium, subgenus Houzingenia) based on genome sequencing.</title>
        <authorList>
            <person name="Grover C.E."/>
            <person name="Arick M.A. 2nd"/>
            <person name="Thrash A."/>
            <person name="Conover J.L."/>
            <person name="Sanders W.S."/>
            <person name="Peterson D.G."/>
            <person name="Frelichowski J.E."/>
            <person name="Scheffler J.A."/>
            <person name="Scheffler B.E."/>
            <person name="Wendel J.F."/>
        </authorList>
    </citation>
    <scope>NUCLEOTIDE SEQUENCE [LARGE SCALE GENOMIC DNA]</scope>
    <source>
        <strain evidence="2">4</strain>
        <tissue evidence="2">Leaf</tissue>
    </source>
</reference>
<evidence type="ECO:0000313" key="2">
    <source>
        <dbReference type="EMBL" id="MBA0730278.1"/>
    </source>
</evidence>
<dbReference type="PANTHER" id="PTHR31694">
    <property type="entry name" value="DESICCATION-LIKE PROTEIN"/>
    <property type="match status" value="1"/>
</dbReference>
<dbReference type="InterPro" id="IPR052965">
    <property type="entry name" value="Pigment-catalase-like"/>
</dbReference>
<evidence type="ECO:0000313" key="3">
    <source>
        <dbReference type="Proteomes" id="UP000593574"/>
    </source>
</evidence>
<feature type="signal peptide" evidence="1">
    <location>
        <begin position="1"/>
        <end position="17"/>
    </location>
</feature>
<comment type="caution">
    <text evidence="2">The sequence shown here is derived from an EMBL/GenBank/DDBJ whole genome shotgun (WGS) entry which is preliminary data.</text>
</comment>
<dbReference type="EMBL" id="JABEZV010443797">
    <property type="protein sequence ID" value="MBA0730278.1"/>
    <property type="molecule type" value="Genomic_DNA"/>
</dbReference>
<evidence type="ECO:0000256" key="1">
    <source>
        <dbReference type="SAM" id="SignalP"/>
    </source>
</evidence>
<gene>
    <name evidence="2" type="ORF">Golax_020390</name>
</gene>
<dbReference type="AlphaFoldDB" id="A0A7J9B1T0"/>